<dbReference type="AlphaFoldDB" id="A0A845QBY1"/>
<dbReference type="Proteomes" id="UP000470384">
    <property type="component" value="Unassembled WGS sequence"/>
</dbReference>
<sequence>MAGERKAPASRTGAAATFSSRGASEVDAFLAKVAATPAPVRSQGRARGRLLFIMDATMSRQQTWDQALGVQAQMFEVTADLGGLDVQLAYFRGHGEFKSSGWVGDPRGLARAMTGVQVRGGHTQIRRALRHALKEAQAQSLPAVVYAGDCMEEAADDVCAVAGDLALHGTRAFMFQEGFDETAEATFKEVARLTGGAFVRFDAGAADQLRALLRAVAVYATGGHRQLEAHARTAPALVRQLTHQVR</sequence>
<dbReference type="InterPro" id="IPR036465">
    <property type="entry name" value="vWFA_dom_sf"/>
</dbReference>
<keyword evidence="2" id="KW-1185">Reference proteome</keyword>
<reference evidence="1 2" key="1">
    <citation type="journal article" date="2016" name="Int. J. Syst. Evol. Microbiol.">
        <title>Pyruvatibacter mobilis gen. nov., sp. nov., a marine bacterium from the culture broth of Picochlorum sp. 122.</title>
        <authorList>
            <person name="Wang G."/>
            <person name="Tang M."/>
            <person name="Wu H."/>
            <person name="Dai S."/>
            <person name="Li T."/>
            <person name="Chen C."/>
            <person name="He H."/>
            <person name="Fan J."/>
            <person name="Xiang W."/>
            <person name="Li X."/>
        </authorList>
    </citation>
    <scope>NUCLEOTIDE SEQUENCE [LARGE SCALE GENOMIC DNA]</scope>
    <source>
        <strain evidence="1 2">GYP-11</strain>
    </source>
</reference>
<proteinExistence type="predicted"/>
<accession>A0A845QBY1</accession>
<protein>
    <submittedName>
        <fullName evidence="1">VWA domain-containing protein</fullName>
    </submittedName>
</protein>
<name>A0A845QBY1_9HYPH</name>
<gene>
    <name evidence="1" type="ORF">GTQ45_08270</name>
</gene>
<evidence type="ECO:0000313" key="1">
    <source>
        <dbReference type="EMBL" id="NBG95726.1"/>
    </source>
</evidence>
<evidence type="ECO:0000313" key="2">
    <source>
        <dbReference type="Proteomes" id="UP000470384"/>
    </source>
</evidence>
<dbReference type="SUPFAM" id="SSF53300">
    <property type="entry name" value="vWA-like"/>
    <property type="match status" value="1"/>
</dbReference>
<dbReference type="OrthoDB" id="5430236at2"/>
<comment type="caution">
    <text evidence="1">The sequence shown here is derived from an EMBL/GenBank/DDBJ whole genome shotgun (WGS) entry which is preliminary data.</text>
</comment>
<organism evidence="1 2">
    <name type="scientific">Pyruvatibacter mobilis</name>
    <dbReference type="NCBI Taxonomy" id="1712261"/>
    <lineage>
        <taxon>Bacteria</taxon>
        <taxon>Pseudomonadati</taxon>
        <taxon>Pseudomonadota</taxon>
        <taxon>Alphaproteobacteria</taxon>
        <taxon>Hyphomicrobiales</taxon>
        <taxon>Parvibaculaceae</taxon>
        <taxon>Pyruvatibacter</taxon>
    </lineage>
</organism>
<dbReference type="Gene3D" id="3.40.50.410">
    <property type="entry name" value="von Willebrand factor, type A domain"/>
    <property type="match status" value="1"/>
</dbReference>
<dbReference type="EMBL" id="WXYQ01000006">
    <property type="protein sequence ID" value="NBG95726.1"/>
    <property type="molecule type" value="Genomic_DNA"/>
</dbReference>